<evidence type="ECO:0000256" key="1">
    <source>
        <dbReference type="SAM" id="SignalP"/>
    </source>
</evidence>
<gene>
    <name evidence="2" type="ORF">IDSA_05615</name>
</gene>
<protein>
    <recommendedName>
        <fullName evidence="4">Lipoprotein</fullName>
    </recommendedName>
</protein>
<dbReference type="Proteomes" id="UP000054363">
    <property type="component" value="Unassembled WGS sequence"/>
</dbReference>
<evidence type="ECO:0008006" key="4">
    <source>
        <dbReference type="Google" id="ProtNLM"/>
    </source>
</evidence>
<organism evidence="2 3">
    <name type="scientific">Pseudidiomarina salinarum</name>
    <dbReference type="NCBI Taxonomy" id="435908"/>
    <lineage>
        <taxon>Bacteria</taxon>
        <taxon>Pseudomonadati</taxon>
        <taxon>Pseudomonadota</taxon>
        <taxon>Gammaproteobacteria</taxon>
        <taxon>Alteromonadales</taxon>
        <taxon>Idiomarinaceae</taxon>
        <taxon>Pseudidiomarina</taxon>
    </lineage>
</organism>
<dbReference type="PROSITE" id="PS51257">
    <property type="entry name" value="PROKAR_LIPOPROTEIN"/>
    <property type="match status" value="1"/>
</dbReference>
<accession>A0A094L5R5</accession>
<evidence type="ECO:0000313" key="3">
    <source>
        <dbReference type="Proteomes" id="UP000054363"/>
    </source>
</evidence>
<dbReference type="EMBL" id="JPER01000010">
    <property type="protein sequence ID" value="KFZ30068.1"/>
    <property type="molecule type" value="Genomic_DNA"/>
</dbReference>
<dbReference type="STRING" id="435908.IDSA_05615"/>
<proteinExistence type="predicted"/>
<evidence type="ECO:0000313" key="2">
    <source>
        <dbReference type="EMBL" id="KFZ30068.1"/>
    </source>
</evidence>
<feature type="chain" id="PRO_5001901772" description="Lipoprotein" evidence="1">
    <location>
        <begin position="21"/>
        <end position="82"/>
    </location>
</feature>
<keyword evidence="3" id="KW-1185">Reference proteome</keyword>
<feature type="signal peptide" evidence="1">
    <location>
        <begin position="1"/>
        <end position="20"/>
    </location>
</feature>
<reference evidence="2 3" key="1">
    <citation type="submission" date="2014-06" db="EMBL/GenBank/DDBJ databases">
        <title>The draft genome sequence of Idiomarina salinarum ISL-52.</title>
        <authorList>
            <person name="Du J."/>
            <person name="Shao Z."/>
        </authorList>
    </citation>
    <scope>NUCLEOTIDE SEQUENCE [LARGE SCALE GENOMIC DNA]</scope>
    <source>
        <strain evidence="2 3">ISL-52</strain>
    </source>
</reference>
<comment type="caution">
    <text evidence="2">The sequence shown here is derived from an EMBL/GenBank/DDBJ whole genome shotgun (WGS) entry which is preliminary data.</text>
</comment>
<dbReference type="AlphaFoldDB" id="A0A094L5R5"/>
<name>A0A094L5R5_9GAMM</name>
<keyword evidence="1" id="KW-0732">Signal</keyword>
<sequence>MMRSMLISGLAVLLAGCAGAANESADEPAPADLTGYWHCYSTSASGMTVEASDTVRSVAAHRAYQQCERTYQGCSLAECIQR</sequence>